<dbReference type="PANTHER" id="PTHR30086">
    <property type="entry name" value="ARGININE EXPORTER PROTEIN ARGO"/>
    <property type="match status" value="1"/>
</dbReference>
<protein>
    <submittedName>
        <fullName evidence="7">LysE type translocator family protein</fullName>
    </submittedName>
</protein>
<accession>W0VEJ7</accession>
<evidence type="ECO:0000256" key="6">
    <source>
        <dbReference type="SAM" id="Phobius"/>
    </source>
</evidence>
<evidence type="ECO:0000256" key="5">
    <source>
        <dbReference type="ARBA" id="ARBA00023136"/>
    </source>
</evidence>
<evidence type="ECO:0000313" key="7">
    <source>
        <dbReference type="EMBL" id="CDG85762.1"/>
    </source>
</evidence>
<dbReference type="Pfam" id="PF01810">
    <property type="entry name" value="LysE"/>
    <property type="match status" value="1"/>
</dbReference>
<keyword evidence="3 6" id="KW-0812">Transmembrane</keyword>
<name>W0VEJ7_9BURK</name>
<proteinExistence type="predicted"/>
<dbReference type="PANTHER" id="PTHR30086:SF20">
    <property type="entry name" value="ARGININE EXPORTER PROTEIN ARGO-RELATED"/>
    <property type="match status" value="1"/>
</dbReference>
<dbReference type="PATRIC" id="fig|1349767.4.peg.1769"/>
<dbReference type="PIRSF" id="PIRSF006324">
    <property type="entry name" value="LeuE"/>
    <property type="match status" value="1"/>
</dbReference>
<evidence type="ECO:0000313" key="8">
    <source>
        <dbReference type="Proteomes" id="UP000027604"/>
    </source>
</evidence>
<evidence type="ECO:0000256" key="1">
    <source>
        <dbReference type="ARBA" id="ARBA00004651"/>
    </source>
</evidence>
<feature type="transmembrane region" description="Helical" evidence="6">
    <location>
        <begin position="177"/>
        <end position="202"/>
    </location>
</feature>
<comment type="subcellular location">
    <subcellularLocation>
        <location evidence="1">Cell membrane</location>
        <topology evidence="1">Multi-pass membrane protein</topology>
    </subcellularLocation>
</comment>
<feature type="transmembrane region" description="Helical" evidence="6">
    <location>
        <begin position="27"/>
        <end position="46"/>
    </location>
</feature>
<keyword evidence="4 6" id="KW-1133">Transmembrane helix</keyword>
<dbReference type="Proteomes" id="UP000027604">
    <property type="component" value="Chromosome I"/>
</dbReference>
<dbReference type="STRING" id="1349767.GJA_5165"/>
<dbReference type="EMBL" id="HG322949">
    <property type="protein sequence ID" value="CDG85762.1"/>
    <property type="molecule type" value="Genomic_DNA"/>
</dbReference>
<sequence>MARGNSKHISTLEDHNFIFIQPLRSRAMLTSTFIMYLLALVGAFLLPGPDMALVLATGASRGATPAIITALGIATARSMHVLLSGLGLAALMAAHPQSLILVKWAGAAYLCYMAYRLLRSDGAAAASPAGQPARSAGNSYVRGFLTNLLNPKALLFCSMLMPQFVSAHAGMSVSVQYLWLGVALVVMGFLFDVLYAVLAARLARRMRGSKPSSMGKFVLPTVFVLLAGRLMTS</sequence>
<dbReference type="GO" id="GO:0005886">
    <property type="term" value="C:plasma membrane"/>
    <property type="evidence" value="ECO:0007669"/>
    <property type="project" value="UniProtKB-SubCell"/>
</dbReference>
<gene>
    <name evidence="7" type="ORF">GJA_5165</name>
</gene>
<evidence type="ECO:0000256" key="3">
    <source>
        <dbReference type="ARBA" id="ARBA00022692"/>
    </source>
</evidence>
<dbReference type="KEGG" id="jag:GJA_5165"/>
<evidence type="ECO:0000256" key="4">
    <source>
        <dbReference type="ARBA" id="ARBA00022989"/>
    </source>
</evidence>
<evidence type="ECO:0000256" key="2">
    <source>
        <dbReference type="ARBA" id="ARBA00022475"/>
    </source>
</evidence>
<organism evidence="7 8">
    <name type="scientific">Janthinobacterium agaricidamnosum NBRC 102515 = DSM 9628</name>
    <dbReference type="NCBI Taxonomy" id="1349767"/>
    <lineage>
        <taxon>Bacteria</taxon>
        <taxon>Pseudomonadati</taxon>
        <taxon>Pseudomonadota</taxon>
        <taxon>Betaproteobacteria</taxon>
        <taxon>Burkholderiales</taxon>
        <taxon>Oxalobacteraceae</taxon>
        <taxon>Janthinobacterium</taxon>
    </lineage>
</organism>
<feature type="transmembrane region" description="Helical" evidence="6">
    <location>
        <begin position="66"/>
        <end position="94"/>
    </location>
</feature>
<dbReference type="InterPro" id="IPR001123">
    <property type="entry name" value="LeuE-type"/>
</dbReference>
<keyword evidence="8" id="KW-1185">Reference proteome</keyword>
<keyword evidence="5 6" id="KW-0472">Membrane</keyword>
<dbReference type="AlphaFoldDB" id="W0VEJ7"/>
<keyword evidence="2" id="KW-1003">Cell membrane</keyword>
<dbReference type="eggNOG" id="COG1280">
    <property type="taxonomic scope" value="Bacteria"/>
</dbReference>
<reference evidence="7 8" key="1">
    <citation type="journal article" date="2015" name="Genome Announc.">
        <title>Genome Sequence of Mushroom Soft-Rot Pathogen Janthinobacterium agaricidamnosum.</title>
        <authorList>
            <person name="Graupner K."/>
            <person name="Lackner G."/>
            <person name="Hertweck C."/>
        </authorList>
    </citation>
    <scope>NUCLEOTIDE SEQUENCE [LARGE SCALE GENOMIC DNA]</scope>
    <source>
        <strain evidence="8">NBRC 102515 / DSM 9628</strain>
    </source>
</reference>
<dbReference type="HOGENOM" id="CLU_079569_3_2_4"/>
<dbReference type="GO" id="GO:0015171">
    <property type="term" value="F:amino acid transmembrane transporter activity"/>
    <property type="evidence" value="ECO:0007669"/>
    <property type="project" value="TreeGrafter"/>
</dbReference>